<dbReference type="KEGG" id="abac:LuPra_05672"/>
<reference evidence="1 2" key="1">
    <citation type="journal article" date="2016" name="Genome Announc.">
        <title>First Complete Genome Sequence of a Subdivision 6 Acidobacterium Strain.</title>
        <authorList>
            <person name="Huang S."/>
            <person name="Vieira S."/>
            <person name="Bunk B."/>
            <person name="Riedel T."/>
            <person name="Sproer C."/>
            <person name="Overmann J."/>
        </authorList>
    </citation>
    <scope>NUCLEOTIDE SEQUENCE [LARGE SCALE GENOMIC DNA]</scope>
    <source>
        <strain evidence="2">DSM 100886 HEG_-6_39</strain>
    </source>
</reference>
<evidence type="ECO:0000313" key="2">
    <source>
        <dbReference type="Proteomes" id="UP000076079"/>
    </source>
</evidence>
<evidence type="ECO:0000313" key="1">
    <source>
        <dbReference type="EMBL" id="AMY12399.1"/>
    </source>
</evidence>
<dbReference type="STRING" id="1855912.LuPra_05672"/>
<dbReference type="Proteomes" id="UP000076079">
    <property type="component" value="Chromosome"/>
</dbReference>
<proteinExistence type="predicted"/>
<protein>
    <submittedName>
        <fullName evidence="1">Putative PEP-CTERM system TPR-repeat lipoprotein</fullName>
    </submittedName>
</protein>
<name>A0A143PX81_LUTPR</name>
<gene>
    <name evidence="1" type="ORF">LuPra_05672</name>
</gene>
<organism evidence="1 2">
    <name type="scientific">Luteitalea pratensis</name>
    <dbReference type="NCBI Taxonomy" id="1855912"/>
    <lineage>
        <taxon>Bacteria</taxon>
        <taxon>Pseudomonadati</taxon>
        <taxon>Acidobacteriota</taxon>
        <taxon>Vicinamibacteria</taxon>
        <taxon>Vicinamibacterales</taxon>
        <taxon>Vicinamibacteraceae</taxon>
        <taxon>Luteitalea</taxon>
    </lineage>
</organism>
<keyword evidence="1" id="KW-0449">Lipoprotein</keyword>
<dbReference type="AlphaFoldDB" id="A0A143PX81"/>
<dbReference type="InterPro" id="IPR011990">
    <property type="entry name" value="TPR-like_helical_dom_sf"/>
</dbReference>
<sequence length="419" mass="45759">MTSITIAHAIALPEGRQDGLGCAYRRALLASWTTRTQWSRGWRIWFILLVFWPVGGAVGQPAAPPDQAWQTAVDQYLAGDRSGAGATLLHATPPALFESSRRAFEQWRAGPAGDAEARRIATRRFQVSALLPLDLLIAVTGRALATEHEVALENAAREAWQRLDAFDGQDGGAASAQVRQFRRWWRLAFVQHLIASGRFRDVPREAASVHPPEDDAEAVAALALLRGVALETRARLADEVPTGSAAVNMRRLPVASRTAPMLIAMDDAGKQYRRALELKPGDREATLRLARVAIERNRLDDAERLLSPLLLQACRDAVCGLAHLFAGEVYEGRKDMERASGSYARASAVPAVRHSALVAMMQAAMRRGSAGGAYDLTRQFATPVALAPRQPPDAWNLYTAGRLFEGDRILTHLMATVVK</sequence>
<dbReference type="Gene3D" id="1.25.40.10">
    <property type="entry name" value="Tetratricopeptide repeat domain"/>
    <property type="match status" value="1"/>
</dbReference>
<accession>A0A143PX81</accession>
<dbReference type="EMBL" id="CP015136">
    <property type="protein sequence ID" value="AMY12399.1"/>
    <property type="molecule type" value="Genomic_DNA"/>
</dbReference>
<keyword evidence="2" id="KW-1185">Reference proteome</keyword>
<dbReference type="Pfam" id="PF14559">
    <property type="entry name" value="TPR_19"/>
    <property type="match status" value="1"/>
</dbReference>
<dbReference type="SUPFAM" id="SSF48452">
    <property type="entry name" value="TPR-like"/>
    <property type="match status" value="1"/>
</dbReference>
<reference evidence="2" key="2">
    <citation type="submission" date="2016-04" db="EMBL/GenBank/DDBJ databases">
        <title>First Complete Genome Sequence of a Subdivision 6 Acidobacterium.</title>
        <authorList>
            <person name="Huang S."/>
            <person name="Vieira S."/>
            <person name="Bunk B."/>
            <person name="Riedel T."/>
            <person name="Sproeer C."/>
            <person name="Overmann J."/>
        </authorList>
    </citation>
    <scope>NUCLEOTIDE SEQUENCE [LARGE SCALE GENOMIC DNA]</scope>
    <source>
        <strain evidence="2">DSM 100886 HEG_-6_39</strain>
    </source>
</reference>